<organism evidence="1 2">
    <name type="scientific">Lactuca sativa</name>
    <name type="common">Garden lettuce</name>
    <dbReference type="NCBI Taxonomy" id="4236"/>
    <lineage>
        <taxon>Eukaryota</taxon>
        <taxon>Viridiplantae</taxon>
        <taxon>Streptophyta</taxon>
        <taxon>Embryophyta</taxon>
        <taxon>Tracheophyta</taxon>
        <taxon>Spermatophyta</taxon>
        <taxon>Magnoliopsida</taxon>
        <taxon>eudicotyledons</taxon>
        <taxon>Gunneridae</taxon>
        <taxon>Pentapetalae</taxon>
        <taxon>asterids</taxon>
        <taxon>campanulids</taxon>
        <taxon>Asterales</taxon>
        <taxon>Asteraceae</taxon>
        <taxon>Cichorioideae</taxon>
        <taxon>Cichorieae</taxon>
        <taxon>Lactucinae</taxon>
        <taxon>Lactuca</taxon>
    </lineage>
</organism>
<dbReference type="AlphaFoldDB" id="A0A9R1W346"/>
<evidence type="ECO:0000313" key="1">
    <source>
        <dbReference type="EMBL" id="KAJ0215637.1"/>
    </source>
</evidence>
<proteinExistence type="predicted"/>
<gene>
    <name evidence="1" type="ORF">LSAT_V11C300132810</name>
</gene>
<comment type="caution">
    <text evidence="1">The sequence shown here is derived from an EMBL/GenBank/DDBJ whole genome shotgun (WGS) entry which is preliminary data.</text>
</comment>
<dbReference type="Proteomes" id="UP000235145">
    <property type="component" value="Unassembled WGS sequence"/>
</dbReference>
<keyword evidence="2" id="KW-1185">Reference proteome</keyword>
<accession>A0A9R1W346</accession>
<name>A0A9R1W346_LACSA</name>
<sequence length="149" mass="17444">MGTILAIFSLLHDKKCRSNSNLCARLFLDIFDARLRLNDLEDYIMSPIYLSLQDGDAVMLTHLVFMLKRLHGRDVKTGILAAVYKLADNIDDWSRFAWDMYFWTYTLGLMRGMFEKIEKFSLFKQTNPESKKVHKYTVAGFMLPLKDNF</sequence>
<protein>
    <submittedName>
        <fullName evidence="1">Uncharacterized protein</fullName>
    </submittedName>
</protein>
<dbReference type="EMBL" id="NBSK02000003">
    <property type="protein sequence ID" value="KAJ0215637.1"/>
    <property type="molecule type" value="Genomic_DNA"/>
</dbReference>
<evidence type="ECO:0000313" key="2">
    <source>
        <dbReference type="Proteomes" id="UP000235145"/>
    </source>
</evidence>
<reference evidence="1 2" key="1">
    <citation type="journal article" date="2017" name="Nat. Commun.">
        <title>Genome assembly with in vitro proximity ligation data and whole-genome triplication in lettuce.</title>
        <authorList>
            <person name="Reyes-Chin-Wo S."/>
            <person name="Wang Z."/>
            <person name="Yang X."/>
            <person name="Kozik A."/>
            <person name="Arikit S."/>
            <person name="Song C."/>
            <person name="Xia L."/>
            <person name="Froenicke L."/>
            <person name="Lavelle D.O."/>
            <person name="Truco M.J."/>
            <person name="Xia R."/>
            <person name="Zhu S."/>
            <person name="Xu C."/>
            <person name="Xu H."/>
            <person name="Xu X."/>
            <person name="Cox K."/>
            <person name="Korf I."/>
            <person name="Meyers B.C."/>
            <person name="Michelmore R.W."/>
        </authorList>
    </citation>
    <scope>NUCLEOTIDE SEQUENCE [LARGE SCALE GENOMIC DNA]</scope>
    <source>
        <strain evidence="2">cv. Salinas</strain>
        <tissue evidence="1">Seedlings</tissue>
    </source>
</reference>